<evidence type="ECO:0000313" key="3">
    <source>
        <dbReference type="Proteomes" id="UP000184386"/>
    </source>
</evidence>
<keyword evidence="1" id="KW-1133">Transmembrane helix</keyword>
<keyword evidence="3" id="KW-1185">Reference proteome</keyword>
<feature type="transmembrane region" description="Helical" evidence="1">
    <location>
        <begin position="7"/>
        <end position="27"/>
    </location>
</feature>
<name>A0A1M6PW45_9FIRM</name>
<dbReference type="AlphaFoldDB" id="A0A1M6PW45"/>
<dbReference type="EMBL" id="FRAC01000009">
    <property type="protein sequence ID" value="SHK12107.1"/>
    <property type="molecule type" value="Genomic_DNA"/>
</dbReference>
<gene>
    <name evidence="2" type="ORF">SAMN02745136_01761</name>
</gene>
<accession>A0A1M6PW45</accession>
<evidence type="ECO:0000256" key="1">
    <source>
        <dbReference type="SAM" id="Phobius"/>
    </source>
</evidence>
<dbReference type="RefSeq" id="WP_073274891.1">
    <property type="nucleotide sequence ID" value="NZ_FRAC01000009.1"/>
</dbReference>
<protein>
    <recommendedName>
        <fullName evidence="4">PAP2 superfamily protein</fullName>
    </recommendedName>
</protein>
<reference evidence="2 3" key="1">
    <citation type="submission" date="2016-11" db="EMBL/GenBank/DDBJ databases">
        <authorList>
            <person name="Jaros S."/>
            <person name="Januszkiewicz K."/>
            <person name="Wedrychowicz H."/>
        </authorList>
    </citation>
    <scope>NUCLEOTIDE SEQUENCE [LARGE SCALE GENOMIC DNA]</scope>
    <source>
        <strain evidence="2 3">DSM 15929</strain>
    </source>
</reference>
<dbReference type="OrthoDB" id="9810836at2"/>
<feature type="transmembrane region" description="Helical" evidence="1">
    <location>
        <begin position="171"/>
        <end position="192"/>
    </location>
</feature>
<organism evidence="2 3">
    <name type="scientific">Anaerocolumna jejuensis DSM 15929</name>
    <dbReference type="NCBI Taxonomy" id="1121322"/>
    <lineage>
        <taxon>Bacteria</taxon>
        <taxon>Bacillati</taxon>
        <taxon>Bacillota</taxon>
        <taxon>Clostridia</taxon>
        <taxon>Lachnospirales</taxon>
        <taxon>Lachnospiraceae</taxon>
        <taxon>Anaerocolumna</taxon>
    </lineage>
</organism>
<keyword evidence="1" id="KW-0472">Membrane</keyword>
<feature type="transmembrane region" description="Helical" evidence="1">
    <location>
        <begin position="74"/>
        <end position="91"/>
    </location>
</feature>
<dbReference type="Proteomes" id="UP000184386">
    <property type="component" value="Unassembled WGS sequence"/>
</dbReference>
<sequence>MDHLAKAIRIITIPPVLAAGLAAALFIYDKALLGDNTQFYAMIFFLTILPALAYLLQPFLPLFREKGRDGQRHLAFIASAAGYICGVIFSFATAAPIAIHIIYWTYLVSVLLLTVFNKATQWKASGHACGVTGPMSMLLYFIGPRTLPSILVFILMAWASLRTKRHTLVELILGGIDSVIAFLLVLLVVNSFSL</sequence>
<feature type="transmembrane region" description="Helical" evidence="1">
    <location>
        <begin position="97"/>
        <end position="116"/>
    </location>
</feature>
<evidence type="ECO:0008006" key="4">
    <source>
        <dbReference type="Google" id="ProtNLM"/>
    </source>
</evidence>
<feature type="transmembrane region" description="Helical" evidence="1">
    <location>
        <begin position="137"/>
        <end position="159"/>
    </location>
</feature>
<feature type="transmembrane region" description="Helical" evidence="1">
    <location>
        <begin position="39"/>
        <end position="62"/>
    </location>
</feature>
<evidence type="ECO:0000313" key="2">
    <source>
        <dbReference type="EMBL" id="SHK12107.1"/>
    </source>
</evidence>
<keyword evidence="1" id="KW-0812">Transmembrane</keyword>
<dbReference type="STRING" id="1121322.SAMN02745136_01761"/>
<proteinExistence type="predicted"/>